<evidence type="ECO:0000256" key="4">
    <source>
        <dbReference type="RuleBase" id="RU000363"/>
    </source>
</evidence>
<dbReference type="Pfam" id="PF00106">
    <property type="entry name" value="adh_short"/>
    <property type="match status" value="1"/>
</dbReference>
<organism evidence="6 7">
    <name type="scientific">Actinoallomurus acaciae</name>
    <dbReference type="NCBI Taxonomy" id="502577"/>
    <lineage>
        <taxon>Bacteria</taxon>
        <taxon>Bacillati</taxon>
        <taxon>Actinomycetota</taxon>
        <taxon>Actinomycetes</taxon>
        <taxon>Streptosporangiales</taxon>
        <taxon>Thermomonosporaceae</taxon>
        <taxon>Actinoallomurus</taxon>
    </lineage>
</organism>
<dbReference type="PANTHER" id="PTHR43963">
    <property type="entry name" value="CARBONYL REDUCTASE 1-RELATED"/>
    <property type="match status" value="1"/>
</dbReference>
<evidence type="ECO:0000256" key="5">
    <source>
        <dbReference type="SAM" id="MobiDB-lite"/>
    </source>
</evidence>
<dbReference type="SUPFAM" id="SSF51735">
    <property type="entry name" value="NAD(P)-binding Rossmann-fold domains"/>
    <property type="match status" value="1"/>
</dbReference>
<dbReference type="InterPro" id="IPR002347">
    <property type="entry name" value="SDR_fam"/>
</dbReference>
<dbReference type="InterPro" id="IPR020904">
    <property type="entry name" value="Sc_DH/Rdtase_CS"/>
</dbReference>
<comment type="caution">
    <text evidence="6">The sequence shown here is derived from an EMBL/GenBank/DDBJ whole genome shotgun (WGS) entry which is preliminary data.</text>
</comment>
<dbReference type="RefSeq" id="WP_378210754.1">
    <property type="nucleotide sequence ID" value="NZ_JBHLZP010000429.1"/>
</dbReference>
<sequence length="266" mass="27760">MNANDVALVTGGNKGIGRQIVRRLAQQGLTVYLGARSPERGRSAVRELKRESVPVRGGRPAADPGTTGGPDIRFLPLDVTDPRSVEAAVTKIETEVGRLDVLVNNAGIMVERGAPTAEITAAQLRETYEVNVFGVVTMTSACVPLLRRSPNPRIVNMSSGLGSLAILSDPANPLARRAFLAYGSSKAALNALTLIYANALRAEGIKVNAAGPGLVPTDQNAAVPFPRGDRTTADGAVVPALLATIPADGPTGVFRGPDSLEDVIPW</sequence>
<dbReference type="InterPro" id="IPR036291">
    <property type="entry name" value="NAD(P)-bd_dom_sf"/>
</dbReference>
<evidence type="ECO:0000313" key="7">
    <source>
        <dbReference type="Proteomes" id="UP001589627"/>
    </source>
</evidence>
<dbReference type="PROSITE" id="PS00061">
    <property type="entry name" value="ADH_SHORT"/>
    <property type="match status" value="1"/>
</dbReference>
<dbReference type="EMBL" id="JBHLZP010000429">
    <property type="protein sequence ID" value="MFB9837835.1"/>
    <property type="molecule type" value="Genomic_DNA"/>
</dbReference>
<dbReference type="InterPro" id="IPR045313">
    <property type="entry name" value="CBR1-like"/>
</dbReference>
<evidence type="ECO:0000313" key="6">
    <source>
        <dbReference type="EMBL" id="MFB9837835.1"/>
    </source>
</evidence>
<evidence type="ECO:0000256" key="2">
    <source>
        <dbReference type="ARBA" id="ARBA00022857"/>
    </source>
</evidence>
<dbReference type="Gene3D" id="3.40.50.720">
    <property type="entry name" value="NAD(P)-binding Rossmann-like Domain"/>
    <property type="match status" value="1"/>
</dbReference>
<accession>A0ABV5YRZ8</accession>
<keyword evidence="3" id="KW-0560">Oxidoreductase</keyword>
<dbReference type="PRINTS" id="PR00080">
    <property type="entry name" value="SDRFAMILY"/>
</dbReference>
<keyword evidence="7" id="KW-1185">Reference proteome</keyword>
<proteinExistence type="inferred from homology"/>
<evidence type="ECO:0000256" key="3">
    <source>
        <dbReference type="ARBA" id="ARBA00023002"/>
    </source>
</evidence>
<dbReference type="PRINTS" id="PR00081">
    <property type="entry name" value="GDHRDH"/>
</dbReference>
<gene>
    <name evidence="6" type="ORF">ACFFNX_37300</name>
</gene>
<feature type="compositionally biased region" description="Basic and acidic residues" evidence="5">
    <location>
        <begin position="40"/>
        <end position="53"/>
    </location>
</feature>
<comment type="similarity">
    <text evidence="1 4">Belongs to the short-chain dehydrogenases/reductases (SDR) family.</text>
</comment>
<dbReference type="CDD" id="cd05324">
    <property type="entry name" value="carb_red_PTCR-like_SDR_c"/>
    <property type="match status" value="1"/>
</dbReference>
<evidence type="ECO:0000256" key="1">
    <source>
        <dbReference type="ARBA" id="ARBA00006484"/>
    </source>
</evidence>
<name>A0ABV5YRZ8_9ACTN</name>
<keyword evidence="2" id="KW-0521">NADP</keyword>
<protein>
    <submittedName>
        <fullName evidence="6">SDR family oxidoreductase</fullName>
    </submittedName>
</protein>
<feature type="region of interest" description="Disordered" evidence="5">
    <location>
        <begin position="40"/>
        <end position="70"/>
    </location>
</feature>
<dbReference type="PANTHER" id="PTHR43963:SF6">
    <property type="entry name" value="CHAIN DEHYDROGENASE FAMILY PROTEIN, PUTATIVE (AFU_ORTHOLOGUE AFUA_3G15350)-RELATED"/>
    <property type="match status" value="1"/>
</dbReference>
<reference evidence="6 7" key="1">
    <citation type="submission" date="2024-09" db="EMBL/GenBank/DDBJ databases">
        <authorList>
            <person name="Sun Q."/>
            <person name="Mori K."/>
        </authorList>
    </citation>
    <scope>NUCLEOTIDE SEQUENCE [LARGE SCALE GENOMIC DNA]</scope>
    <source>
        <strain evidence="6 7">TBRC 0563</strain>
    </source>
</reference>
<dbReference type="Proteomes" id="UP001589627">
    <property type="component" value="Unassembled WGS sequence"/>
</dbReference>